<evidence type="ECO:0000313" key="2">
    <source>
        <dbReference type="EMBL" id="TCL60630.1"/>
    </source>
</evidence>
<dbReference type="RefSeq" id="WP_242843224.1">
    <property type="nucleotide sequence ID" value="NZ_JPNB01000001.1"/>
</dbReference>
<name>A0A4R1R5B4_9FIRM</name>
<dbReference type="GO" id="GO:0035312">
    <property type="term" value="F:5'-3' DNA exonuclease activity"/>
    <property type="evidence" value="ECO:0007669"/>
    <property type="project" value="TreeGrafter"/>
</dbReference>
<dbReference type="EMBL" id="SLUO01000002">
    <property type="protein sequence ID" value="TCL60630.1"/>
    <property type="molecule type" value="Genomic_DNA"/>
</dbReference>
<organism evidence="2 3">
    <name type="scientific">Kineothrix alysoides</name>
    <dbReference type="NCBI Taxonomy" id="1469948"/>
    <lineage>
        <taxon>Bacteria</taxon>
        <taxon>Bacillati</taxon>
        <taxon>Bacillota</taxon>
        <taxon>Clostridia</taxon>
        <taxon>Lachnospirales</taxon>
        <taxon>Lachnospiraceae</taxon>
        <taxon>Kineothrix</taxon>
    </lineage>
</organism>
<dbReference type="InterPro" id="IPR004013">
    <property type="entry name" value="PHP_dom"/>
</dbReference>
<dbReference type="SUPFAM" id="SSF89550">
    <property type="entry name" value="PHP domain-like"/>
    <property type="match status" value="1"/>
</dbReference>
<protein>
    <recommendedName>
        <fullName evidence="1">PHP domain-containing protein</fullName>
    </recommendedName>
</protein>
<dbReference type="Gene3D" id="3.20.20.140">
    <property type="entry name" value="Metal-dependent hydrolases"/>
    <property type="match status" value="1"/>
</dbReference>
<proteinExistence type="predicted"/>
<dbReference type="InterPro" id="IPR016195">
    <property type="entry name" value="Pol/histidinol_Pase-like"/>
</dbReference>
<keyword evidence="3" id="KW-1185">Reference proteome</keyword>
<evidence type="ECO:0000313" key="3">
    <source>
        <dbReference type="Proteomes" id="UP000295718"/>
    </source>
</evidence>
<evidence type="ECO:0000259" key="1">
    <source>
        <dbReference type="Pfam" id="PF02811"/>
    </source>
</evidence>
<reference evidence="2 3" key="1">
    <citation type="submission" date="2019-03" db="EMBL/GenBank/DDBJ databases">
        <title>Genomic Encyclopedia of Type Strains, Phase IV (KMG-IV): sequencing the most valuable type-strain genomes for metagenomic binning, comparative biology and taxonomic classification.</title>
        <authorList>
            <person name="Goeker M."/>
        </authorList>
    </citation>
    <scope>NUCLEOTIDE SEQUENCE [LARGE SCALE GENOMIC DNA]</scope>
    <source>
        <strain evidence="2 3">DSM 100556</strain>
    </source>
</reference>
<accession>A0A4R1R5B4</accession>
<dbReference type="STRING" id="1469948.GCA_000732725_00365"/>
<dbReference type="Proteomes" id="UP000295718">
    <property type="component" value="Unassembled WGS sequence"/>
</dbReference>
<dbReference type="PANTHER" id="PTHR42924">
    <property type="entry name" value="EXONUCLEASE"/>
    <property type="match status" value="1"/>
</dbReference>
<gene>
    <name evidence="2" type="ORF">EDD76_102329</name>
</gene>
<comment type="caution">
    <text evidence="2">The sequence shown here is derived from an EMBL/GenBank/DDBJ whole genome shotgun (WGS) entry which is preliminary data.</text>
</comment>
<dbReference type="CDD" id="cd07432">
    <property type="entry name" value="PHP_HisPPase"/>
    <property type="match status" value="1"/>
</dbReference>
<dbReference type="InterPro" id="IPR052018">
    <property type="entry name" value="PHP_domain"/>
</dbReference>
<dbReference type="Pfam" id="PF02811">
    <property type="entry name" value="PHP"/>
    <property type="match status" value="1"/>
</dbReference>
<dbReference type="GO" id="GO:0004534">
    <property type="term" value="F:5'-3' RNA exonuclease activity"/>
    <property type="evidence" value="ECO:0007669"/>
    <property type="project" value="TreeGrafter"/>
</dbReference>
<dbReference type="Pfam" id="PF13263">
    <property type="entry name" value="PHP_C"/>
    <property type="match status" value="1"/>
</dbReference>
<feature type="domain" description="PHP" evidence="1">
    <location>
        <begin position="16"/>
        <end position="136"/>
    </location>
</feature>
<sequence length="253" mass="28759">MQKIKLLQEYPYLYETHLHTSQSSACARSTGAEMAKVCKEAGYTGIIVTDHNWGGNTAVYRTKPWREWVNEFVKGYEDAKLMGDKIGLDVFFGYEAGFQGTEFLIYGVDKDFMLTHPELRQASVEEQYMLVKQAGGMVIHAHPFREEFYIPQIRLYPDYVDGVEGINATHSNKKSKSHYDPAFDQKAIAYARENRLPMTAGSDIHMTALLGGGVAFKRKLADIHDFIKAVSEGEDYLLTNGDKWFKKDGELYL</sequence>
<dbReference type="PANTHER" id="PTHR42924:SF3">
    <property type="entry name" value="POLYMERASE_HISTIDINOL PHOSPHATASE N-TERMINAL DOMAIN-CONTAINING PROTEIN"/>
    <property type="match status" value="1"/>
</dbReference>
<dbReference type="AlphaFoldDB" id="A0A4R1R5B4"/>